<dbReference type="SUPFAM" id="SSF52540">
    <property type="entry name" value="P-loop containing nucleoside triphosphate hydrolases"/>
    <property type="match status" value="1"/>
</dbReference>
<comment type="similarity">
    <text evidence="1">Belongs to the ABC transporter superfamily.</text>
</comment>
<dbReference type="Gene3D" id="3.40.50.300">
    <property type="entry name" value="P-loop containing nucleotide triphosphate hydrolases"/>
    <property type="match status" value="1"/>
</dbReference>
<dbReference type="InterPro" id="IPR003593">
    <property type="entry name" value="AAA+_ATPase"/>
</dbReference>
<accession>A0ABD5UKM5</accession>
<feature type="domain" description="ABC transporter" evidence="5">
    <location>
        <begin position="5"/>
        <end position="238"/>
    </location>
</feature>
<dbReference type="AlphaFoldDB" id="A0ABD5UKM5"/>
<dbReference type="PANTHER" id="PTHR43335">
    <property type="entry name" value="ABC TRANSPORTER, ATP-BINDING PROTEIN"/>
    <property type="match status" value="1"/>
</dbReference>
<dbReference type="PROSITE" id="PS50893">
    <property type="entry name" value="ABC_TRANSPORTER_2"/>
    <property type="match status" value="1"/>
</dbReference>
<evidence type="ECO:0000259" key="5">
    <source>
        <dbReference type="PROSITE" id="PS50893"/>
    </source>
</evidence>
<evidence type="ECO:0000256" key="3">
    <source>
        <dbReference type="ARBA" id="ARBA00022741"/>
    </source>
</evidence>
<dbReference type="EMBL" id="JBHSXI010000012">
    <property type="protein sequence ID" value="MFC6889833.1"/>
    <property type="molecule type" value="Genomic_DNA"/>
</dbReference>
<keyword evidence="2" id="KW-0813">Transport</keyword>
<evidence type="ECO:0000256" key="2">
    <source>
        <dbReference type="ARBA" id="ARBA00022448"/>
    </source>
</evidence>
<evidence type="ECO:0000256" key="1">
    <source>
        <dbReference type="ARBA" id="ARBA00005417"/>
    </source>
</evidence>
<keyword evidence="7" id="KW-1185">Reference proteome</keyword>
<organism evidence="6 7">
    <name type="scientific">Halorubrum trueperi</name>
    <dbReference type="NCBI Taxonomy" id="2004704"/>
    <lineage>
        <taxon>Archaea</taxon>
        <taxon>Methanobacteriati</taxon>
        <taxon>Methanobacteriota</taxon>
        <taxon>Stenosarchaea group</taxon>
        <taxon>Halobacteria</taxon>
        <taxon>Halobacteriales</taxon>
        <taxon>Haloferacaceae</taxon>
        <taxon>Halorubrum</taxon>
    </lineage>
</organism>
<evidence type="ECO:0000256" key="4">
    <source>
        <dbReference type="ARBA" id="ARBA00022840"/>
    </source>
</evidence>
<keyword evidence="3" id="KW-0547">Nucleotide-binding</keyword>
<dbReference type="SMART" id="SM00382">
    <property type="entry name" value="AAA"/>
    <property type="match status" value="1"/>
</dbReference>
<gene>
    <name evidence="6" type="ORF">ACFQEY_12505</name>
</gene>
<dbReference type="RefSeq" id="WP_379769016.1">
    <property type="nucleotide sequence ID" value="NZ_JBHSXI010000012.1"/>
</dbReference>
<dbReference type="InterPro" id="IPR003439">
    <property type="entry name" value="ABC_transporter-like_ATP-bd"/>
</dbReference>
<reference evidence="6 7" key="1">
    <citation type="journal article" date="2019" name="Int. J. Syst. Evol. Microbiol.">
        <title>The Global Catalogue of Microorganisms (GCM) 10K type strain sequencing project: providing services to taxonomists for standard genome sequencing and annotation.</title>
        <authorList>
            <consortium name="The Broad Institute Genomics Platform"/>
            <consortium name="The Broad Institute Genome Sequencing Center for Infectious Disease"/>
            <person name="Wu L."/>
            <person name="Ma J."/>
        </authorList>
    </citation>
    <scope>NUCLEOTIDE SEQUENCE [LARGE SCALE GENOMIC DNA]</scope>
    <source>
        <strain evidence="6 7">Y73</strain>
    </source>
</reference>
<dbReference type="Pfam" id="PF00005">
    <property type="entry name" value="ABC_tran"/>
    <property type="match status" value="1"/>
</dbReference>
<dbReference type="GO" id="GO:0005524">
    <property type="term" value="F:ATP binding"/>
    <property type="evidence" value="ECO:0007669"/>
    <property type="project" value="UniProtKB-KW"/>
</dbReference>
<sequence length="247" mass="25650">MTMRIDITDVHRRYGDVEALAGLDLTVDSGDAYGLVGTNGAGKSTLFGLIAGHDRPDDGRITVGGRDVRETGWRIRESIGVLPENPGFPPGETGRETLAFHADVRGIGSGPGDAAERIAGAAATVGLADAIDRPIGGYSKGMRRRLGLAAALLANPAVLLLDEPTAGLDPNGVAALREILTRVRDETGVTLLMATHALREAERVCDRVGVLDDGRLVAEGRPDDLATGHDDGLEGAFVSLTGGGRDA</sequence>
<dbReference type="Proteomes" id="UP001596333">
    <property type="component" value="Unassembled WGS sequence"/>
</dbReference>
<dbReference type="CDD" id="cd03230">
    <property type="entry name" value="ABC_DR_subfamily_A"/>
    <property type="match status" value="1"/>
</dbReference>
<protein>
    <submittedName>
        <fullName evidence="6">ABC transporter ATP-binding protein</fullName>
    </submittedName>
</protein>
<name>A0ABD5UKM5_9EURY</name>
<dbReference type="InterPro" id="IPR027417">
    <property type="entry name" value="P-loop_NTPase"/>
</dbReference>
<keyword evidence="4 6" id="KW-0067">ATP-binding</keyword>
<evidence type="ECO:0000313" key="6">
    <source>
        <dbReference type="EMBL" id="MFC6889833.1"/>
    </source>
</evidence>
<evidence type="ECO:0000313" key="7">
    <source>
        <dbReference type="Proteomes" id="UP001596333"/>
    </source>
</evidence>
<dbReference type="PANTHER" id="PTHR43335:SF4">
    <property type="entry name" value="ABC TRANSPORTER, ATP-BINDING PROTEIN"/>
    <property type="match status" value="1"/>
</dbReference>
<comment type="caution">
    <text evidence="6">The sequence shown here is derived from an EMBL/GenBank/DDBJ whole genome shotgun (WGS) entry which is preliminary data.</text>
</comment>
<proteinExistence type="inferred from homology"/>
<dbReference type="InterPro" id="IPR017871">
    <property type="entry name" value="ABC_transporter-like_CS"/>
</dbReference>
<dbReference type="PROSITE" id="PS00211">
    <property type="entry name" value="ABC_TRANSPORTER_1"/>
    <property type="match status" value="1"/>
</dbReference>